<evidence type="ECO:0000256" key="8">
    <source>
        <dbReference type="ARBA" id="ARBA00022737"/>
    </source>
</evidence>
<comment type="catalytic activity">
    <reaction evidence="1">
        <text>2 6,7-dimethyl-8-(1-D-ribityl)lumazine + H(+) = 5-amino-6-(D-ribitylamino)uracil + riboflavin</text>
        <dbReference type="Rhea" id="RHEA:20772"/>
        <dbReference type="ChEBI" id="CHEBI:15378"/>
        <dbReference type="ChEBI" id="CHEBI:15934"/>
        <dbReference type="ChEBI" id="CHEBI:57986"/>
        <dbReference type="ChEBI" id="CHEBI:58201"/>
        <dbReference type="EC" id="2.5.1.9"/>
    </reaction>
</comment>
<organism evidence="12">
    <name type="scientific">Desulfofervidus auxilii</name>
    <dbReference type="NCBI Taxonomy" id="1621989"/>
    <lineage>
        <taxon>Bacteria</taxon>
        <taxon>Pseudomonadati</taxon>
        <taxon>Thermodesulfobacteriota</taxon>
        <taxon>Candidatus Desulfofervidia</taxon>
        <taxon>Candidatus Desulfofervidales</taxon>
        <taxon>Candidatus Desulfofervidaceae</taxon>
        <taxon>Candidatus Desulfofervidus</taxon>
    </lineage>
</organism>
<protein>
    <recommendedName>
        <fullName evidence="5 9">Riboflavin synthase</fullName>
        <ecNumber evidence="4 9">2.5.1.9</ecNumber>
    </recommendedName>
</protein>
<dbReference type="PIRSF" id="PIRSF000498">
    <property type="entry name" value="Riboflavin_syn_A"/>
    <property type="match status" value="1"/>
</dbReference>
<dbReference type="NCBIfam" id="NF006767">
    <property type="entry name" value="PRK09289.1"/>
    <property type="match status" value="1"/>
</dbReference>
<comment type="pathway">
    <text evidence="3">Cofactor biosynthesis; riboflavin biosynthesis; riboflavin from 2-hydroxy-3-oxobutyl phosphate and 5-amino-6-(D-ribitylamino)uracil: step 2/2.</text>
</comment>
<dbReference type="Proteomes" id="UP000885706">
    <property type="component" value="Unassembled WGS sequence"/>
</dbReference>
<dbReference type="InterPro" id="IPR001783">
    <property type="entry name" value="Lumazine-bd"/>
</dbReference>
<dbReference type="GO" id="GO:0009231">
    <property type="term" value="P:riboflavin biosynthetic process"/>
    <property type="evidence" value="ECO:0007669"/>
    <property type="project" value="UniProtKB-KW"/>
</dbReference>
<dbReference type="PROSITE" id="PS51177">
    <property type="entry name" value="LUMAZINE_BIND"/>
    <property type="match status" value="2"/>
</dbReference>
<accession>A0A7V0I9N5</accession>
<name>A0A7V0I9N5_DESA2</name>
<evidence type="ECO:0000256" key="5">
    <source>
        <dbReference type="ARBA" id="ARBA00013950"/>
    </source>
</evidence>
<evidence type="ECO:0000256" key="3">
    <source>
        <dbReference type="ARBA" id="ARBA00004887"/>
    </source>
</evidence>
<evidence type="ECO:0000256" key="6">
    <source>
        <dbReference type="ARBA" id="ARBA00022619"/>
    </source>
</evidence>
<proteinExistence type="predicted"/>
<evidence type="ECO:0000256" key="2">
    <source>
        <dbReference type="ARBA" id="ARBA00002803"/>
    </source>
</evidence>
<gene>
    <name evidence="12" type="ORF">ENF30_00045</name>
</gene>
<dbReference type="Gene3D" id="2.40.30.20">
    <property type="match status" value="2"/>
</dbReference>
<evidence type="ECO:0000313" key="12">
    <source>
        <dbReference type="EMBL" id="HDD35172.1"/>
    </source>
</evidence>
<dbReference type="NCBIfam" id="TIGR00187">
    <property type="entry name" value="ribE"/>
    <property type="match status" value="1"/>
</dbReference>
<evidence type="ECO:0000256" key="7">
    <source>
        <dbReference type="ARBA" id="ARBA00022679"/>
    </source>
</evidence>
<evidence type="ECO:0000256" key="10">
    <source>
        <dbReference type="PROSITE-ProRule" id="PRU00524"/>
    </source>
</evidence>
<keyword evidence="6" id="KW-0686">Riboflavin biosynthesis</keyword>
<dbReference type="Pfam" id="PF00677">
    <property type="entry name" value="Lum_binding"/>
    <property type="match status" value="2"/>
</dbReference>
<sequence length="208" mass="23347">MFTGLIEGKGEIIRFEKGKMYIKPLFALDELKIGESIAINGVCLTVIKRQGDIFIVELSPETLSRTTFKFYHVGDLVNLERALKVGDRLGGHLVTGHVDTIGIVIGKNEKGEHFELNIEIPKKWMKYVVEKGSIAVDGVSLTINKCFDNGFTVNIIPHTAKITILGQYRVGSRVNIETDLIGKYVARLLSAWEKGEINEEFLKKHGFW</sequence>
<evidence type="ECO:0000259" key="11">
    <source>
        <dbReference type="PROSITE" id="PS51177"/>
    </source>
</evidence>
<evidence type="ECO:0000256" key="1">
    <source>
        <dbReference type="ARBA" id="ARBA00000968"/>
    </source>
</evidence>
<dbReference type="FunFam" id="2.40.30.20:FF:000004">
    <property type="entry name" value="Riboflavin synthase, alpha subunit"/>
    <property type="match status" value="1"/>
</dbReference>
<keyword evidence="8" id="KW-0677">Repeat</keyword>
<dbReference type="CDD" id="cd00402">
    <property type="entry name" value="Riboflavin_synthase_like"/>
    <property type="match status" value="1"/>
</dbReference>
<feature type="domain" description="Lumazine-binding" evidence="11">
    <location>
        <begin position="93"/>
        <end position="189"/>
    </location>
</feature>
<dbReference type="InterPro" id="IPR026017">
    <property type="entry name" value="Lumazine-bd_dom"/>
</dbReference>
<comment type="caution">
    <text evidence="12">The sequence shown here is derived from an EMBL/GenBank/DDBJ whole genome shotgun (WGS) entry which is preliminary data.</text>
</comment>
<evidence type="ECO:0000256" key="4">
    <source>
        <dbReference type="ARBA" id="ARBA00012827"/>
    </source>
</evidence>
<dbReference type="NCBIfam" id="NF009566">
    <property type="entry name" value="PRK13020.1"/>
    <property type="match status" value="1"/>
</dbReference>
<dbReference type="EMBL" id="DQWQ01000003">
    <property type="protein sequence ID" value="HDD35172.1"/>
    <property type="molecule type" value="Genomic_DNA"/>
</dbReference>
<evidence type="ECO:0000256" key="9">
    <source>
        <dbReference type="NCBIfam" id="TIGR00187"/>
    </source>
</evidence>
<dbReference type="PANTHER" id="PTHR21098">
    <property type="entry name" value="RIBOFLAVIN SYNTHASE ALPHA CHAIN"/>
    <property type="match status" value="1"/>
</dbReference>
<dbReference type="EC" id="2.5.1.9" evidence="4 9"/>
<dbReference type="AlphaFoldDB" id="A0A7V0I9N5"/>
<reference evidence="12" key="1">
    <citation type="journal article" date="2020" name="mSystems">
        <title>Genome- and Community-Level Interaction Insights into Carbon Utilization and Element Cycling Functions of Hydrothermarchaeota in Hydrothermal Sediment.</title>
        <authorList>
            <person name="Zhou Z."/>
            <person name="Liu Y."/>
            <person name="Xu W."/>
            <person name="Pan J."/>
            <person name="Luo Z.H."/>
            <person name="Li M."/>
        </authorList>
    </citation>
    <scope>NUCLEOTIDE SEQUENCE [LARGE SCALE GENOMIC DNA]</scope>
    <source>
        <strain evidence="12">HyVt-113</strain>
    </source>
</reference>
<dbReference type="GO" id="GO:0004746">
    <property type="term" value="F:riboflavin synthase activity"/>
    <property type="evidence" value="ECO:0007669"/>
    <property type="project" value="UniProtKB-UniRule"/>
</dbReference>
<dbReference type="SUPFAM" id="SSF63380">
    <property type="entry name" value="Riboflavin synthase domain-like"/>
    <property type="match status" value="2"/>
</dbReference>
<feature type="domain" description="Lumazine-binding" evidence="11">
    <location>
        <begin position="1"/>
        <end position="92"/>
    </location>
</feature>
<keyword evidence="7 12" id="KW-0808">Transferase</keyword>
<comment type="function">
    <text evidence="2">Catalyzes the dismutation of two molecules of 6,7-dimethyl-8-ribityllumazine, resulting in the formation of riboflavin and 5-amino-6-(D-ribitylamino)uracil.</text>
</comment>
<dbReference type="InterPro" id="IPR017938">
    <property type="entry name" value="Riboflavin_synthase-like_b-brl"/>
</dbReference>
<dbReference type="InterPro" id="IPR023366">
    <property type="entry name" value="ATP_synth_asu-like_sf"/>
</dbReference>
<dbReference type="PANTHER" id="PTHR21098:SF12">
    <property type="entry name" value="RIBOFLAVIN SYNTHASE"/>
    <property type="match status" value="1"/>
</dbReference>
<feature type="repeat" description="Lumazine-binding" evidence="10">
    <location>
        <begin position="93"/>
        <end position="189"/>
    </location>
</feature>
<feature type="repeat" description="Lumazine-binding" evidence="10">
    <location>
        <begin position="1"/>
        <end position="92"/>
    </location>
</feature>